<evidence type="ECO:0000313" key="3">
    <source>
        <dbReference type="Proteomes" id="UP001176941"/>
    </source>
</evidence>
<organism evidence="2 3">
    <name type="scientific">Rangifer tarandus platyrhynchus</name>
    <name type="common">Svalbard reindeer</name>
    <dbReference type="NCBI Taxonomy" id="3082113"/>
    <lineage>
        <taxon>Eukaryota</taxon>
        <taxon>Metazoa</taxon>
        <taxon>Chordata</taxon>
        <taxon>Craniata</taxon>
        <taxon>Vertebrata</taxon>
        <taxon>Euteleostomi</taxon>
        <taxon>Mammalia</taxon>
        <taxon>Eutheria</taxon>
        <taxon>Laurasiatheria</taxon>
        <taxon>Artiodactyla</taxon>
        <taxon>Ruminantia</taxon>
        <taxon>Pecora</taxon>
        <taxon>Cervidae</taxon>
        <taxon>Odocoileinae</taxon>
        <taxon>Rangifer</taxon>
    </lineage>
</organism>
<keyword evidence="3" id="KW-1185">Reference proteome</keyword>
<reference evidence="2" key="1">
    <citation type="submission" date="2023-04" db="EMBL/GenBank/DDBJ databases">
        <authorList>
            <consortium name="ELIXIR-Norway"/>
        </authorList>
    </citation>
    <scope>NUCLEOTIDE SEQUENCE [LARGE SCALE GENOMIC DNA]</scope>
</reference>
<name>A0ABN8YUT8_RANTA</name>
<dbReference type="EMBL" id="OX459960">
    <property type="protein sequence ID" value="CAI9165148.1"/>
    <property type="molecule type" value="Genomic_DNA"/>
</dbReference>
<protein>
    <submittedName>
        <fullName evidence="2">Uncharacterized protein</fullName>
    </submittedName>
</protein>
<feature type="region of interest" description="Disordered" evidence="1">
    <location>
        <begin position="61"/>
        <end position="85"/>
    </location>
</feature>
<dbReference type="Proteomes" id="UP001176941">
    <property type="component" value="Chromosome 24"/>
</dbReference>
<sequence>MPQDGGHRCPAIPEEGPCAPGWRPLLPCHPIRPSWRAPECCLAPCVYCLCVRAWPREVPMLGSPQPQERNRGPRKQGTWDSSLIPRTPLGSECGARNWSPAQPQYCHLCTHPCKSPEDCPPQKLPSRENVCQLWSGEVGPGPSTSAASLPTPEQMSSSGCGPYLTPSSLPVLQPAHLSPASCTCITGMFATCSPSVPLLPPSVQLLLCVGVEALAPSSPHAIF</sequence>
<accession>A0ABN8YUT8</accession>
<gene>
    <name evidence="2" type="ORF">MRATA1EN1_LOCUS14110</name>
</gene>
<proteinExistence type="predicted"/>
<evidence type="ECO:0000256" key="1">
    <source>
        <dbReference type="SAM" id="MobiDB-lite"/>
    </source>
</evidence>
<evidence type="ECO:0000313" key="2">
    <source>
        <dbReference type="EMBL" id="CAI9165148.1"/>
    </source>
</evidence>